<accession>A0ABY2B5P0</accession>
<comment type="caution">
    <text evidence="2">The sequence shown here is derived from an EMBL/GenBank/DDBJ whole genome shotgun (WGS) entry which is preliminary data.</text>
</comment>
<dbReference type="Pfam" id="PF03691">
    <property type="entry name" value="UPF0167"/>
    <property type="match status" value="1"/>
</dbReference>
<proteinExistence type="inferred from homology"/>
<evidence type="ECO:0000256" key="1">
    <source>
        <dbReference type="ARBA" id="ARBA00008525"/>
    </source>
</evidence>
<gene>
    <name evidence="2" type="ORF">EV644_1595</name>
</gene>
<evidence type="ECO:0000313" key="2">
    <source>
        <dbReference type="EMBL" id="TCO07370.1"/>
    </source>
</evidence>
<reference evidence="2 3" key="1">
    <citation type="journal article" date="2015" name="Stand. Genomic Sci.">
        <title>Genomic Encyclopedia of Bacterial and Archaeal Type Strains, Phase III: the genomes of soil and plant-associated and newly described type strains.</title>
        <authorList>
            <person name="Whitman W.B."/>
            <person name="Woyke T."/>
            <person name="Klenk H.P."/>
            <person name="Zhou Y."/>
            <person name="Lilburn T.G."/>
            <person name="Beck B.J."/>
            <person name="De Vos P."/>
            <person name="Vandamme P."/>
            <person name="Eisen J.A."/>
            <person name="Garrity G."/>
            <person name="Hugenholtz P."/>
            <person name="Kyrpides N.C."/>
        </authorList>
    </citation>
    <scope>NUCLEOTIDE SEQUENCE [LARGE SCALE GENOMIC DNA]</scope>
    <source>
        <strain evidence="2 3">VKM Ac-2538</strain>
    </source>
</reference>
<dbReference type="InterPro" id="IPR005363">
    <property type="entry name" value="UPF0167"/>
</dbReference>
<evidence type="ECO:0000313" key="3">
    <source>
        <dbReference type="Proteomes" id="UP000295818"/>
    </source>
</evidence>
<comment type="similarity">
    <text evidence="1">Belongs to the UPF0167 family.</text>
</comment>
<evidence type="ECO:0008006" key="4">
    <source>
        <dbReference type="Google" id="ProtNLM"/>
    </source>
</evidence>
<dbReference type="RefSeq" id="WP_255511495.1">
    <property type="nucleotide sequence ID" value="NZ_SLWM01000059.1"/>
</dbReference>
<name>A0ABY2B5P0_9ACTN</name>
<organism evidence="2 3">
    <name type="scientific">Kribbella orskensis</name>
    <dbReference type="NCBI Taxonomy" id="2512216"/>
    <lineage>
        <taxon>Bacteria</taxon>
        <taxon>Bacillati</taxon>
        <taxon>Actinomycetota</taxon>
        <taxon>Actinomycetes</taxon>
        <taxon>Propionibacteriales</taxon>
        <taxon>Kribbellaceae</taxon>
        <taxon>Kribbella</taxon>
    </lineage>
</organism>
<dbReference type="EMBL" id="SLWM01000059">
    <property type="protein sequence ID" value="TCO07370.1"/>
    <property type="molecule type" value="Genomic_DNA"/>
</dbReference>
<sequence>MFDAPRFRYHPDPVGTGSAVRSDEACDVCNRPAGLKYTGPVYGRQPEVLCLRCIADGTAAVSLGLPDGSQAEFTDVGWGVPDDVPKAVLEEISQRTPGFISWQQEHWLYHCADAAAFLGRVGWDDVRRLPDALASLRAELAQLGVDASAADEQVAAMHRDGDLTGYLFRCLHCGTHLAYSDAS</sequence>
<protein>
    <recommendedName>
        <fullName evidence="4">CbrC family protein</fullName>
    </recommendedName>
</protein>
<dbReference type="Proteomes" id="UP000295818">
    <property type="component" value="Unassembled WGS sequence"/>
</dbReference>
<keyword evidence="3" id="KW-1185">Reference proteome</keyword>